<evidence type="ECO:0000313" key="2">
    <source>
        <dbReference type="EMBL" id="SBW19693.1"/>
    </source>
</evidence>
<comment type="subcellular location">
    <subcellularLocation>
        <location evidence="1">Cytoplasm</location>
    </subcellularLocation>
</comment>
<feature type="binding site" evidence="1">
    <location>
        <position position="16"/>
    </location>
    <ligand>
        <name>Mg(2+)</name>
        <dbReference type="ChEBI" id="CHEBI:18420"/>
    </ligand>
</feature>
<dbReference type="GO" id="GO:0009102">
    <property type="term" value="P:biotin biosynthetic process"/>
    <property type="evidence" value="ECO:0007669"/>
    <property type="project" value="UniProtKB-UniRule"/>
</dbReference>
<dbReference type="EMBL" id="FLUV01000603">
    <property type="protein sequence ID" value="SBW19693.1"/>
    <property type="molecule type" value="Genomic_DNA"/>
</dbReference>
<sequence length="238" mass="24400">MTVLVVTGTGTGVGKTVVTAAVAALARDRGVDVAVVKAAQTGVEPGEPGDLDHVRDLSGVEDLHEYARFPAALSPAAAARLHRCAPVELSDVAQRVAELAEHRRLVLVEGAGGLLVRYDDEGTTVADLAHTLAAPVLLVSEAGLGALNTTALTLEALANRGLELAGLVIGSWPPVPDLACRSNIMDMEMLAARPLAGAVPAGAGQTDAAVFRDTARACLAPALGGTFDAHDFRESHKP</sequence>
<evidence type="ECO:0000313" key="3">
    <source>
        <dbReference type="Proteomes" id="UP000199013"/>
    </source>
</evidence>
<dbReference type="GO" id="GO:0000287">
    <property type="term" value="F:magnesium ion binding"/>
    <property type="evidence" value="ECO:0007669"/>
    <property type="project" value="UniProtKB-UniRule"/>
</dbReference>
<organism evidence="2 3">
    <name type="scientific">Candidatus Protofrankia californiensis</name>
    <dbReference type="NCBI Taxonomy" id="1839754"/>
    <lineage>
        <taxon>Bacteria</taxon>
        <taxon>Bacillati</taxon>
        <taxon>Actinomycetota</taxon>
        <taxon>Actinomycetes</taxon>
        <taxon>Frankiales</taxon>
        <taxon>Frankiaceae</taxon>
        <taxon>Protofrankia</taxon>
    </lineage>
</organism>
<feature type="binding site" evidence="1">
    <location>
        <begin position="12"/>
        <end position="17"/>
    </location>
    <ligand>
        <name>ATP</name>
        <dbReference type="ChEBI" id="CHEBI:30616"/>
    </ligand>
</feature>
<keyword evidence="1" id="KW-0460">Magnesium</keyword>
<dbReference type="GO" id="GO:0004141">
    <property type="term" value="F:dethiobiotin synthase activity"/>
    <property type="evidence" value="ECO:0007669"/>
    <property type="project" value="UniProtKB-UniRule"/>
</dbReference>
<dbReference type="Pfam" id="PF13500">
    <property type="entry name" value="AAA_26"/>
    <property type="match status" value="1"/>
</dbReference>
<keyword evidence="3" id="KW-1185">Reference proteome</keyword>
<comment type="caution">
    <text evidence="1">Lacks conserved residue(s) required for the propagation of feature annotation.</text>
</comment>
<keyword evidence="1" id="KW-0479">Metal-binding</keyword>
<keyword evidence="1" id="KW-0963">Cytoplasm</keyword>
<feature type="binding site" evidence="1">
    <location>
        <position position="52"/>
    </location>
    <ligand>
        <name>Mg(2+)</name>
        <dbReference type="ChEBI" id="CHEBI:18420"/>
    </ligand>
</feature>
<feature type="binding site" evidence="1">
    <location>
        <begin position="109"/>
        <end position="112"/>
    </location>
    <ligand>
        <name>ATP</name>
        <dbReference type="ChEBI" id="CHEBI:30616"/>
    </ligand>
</feature>
<dbReference type="Proteomes" id="UP000199013">
    <property type="component" value="Unassembled WGS sequence"/>
</dbReference>
<keyword evidence="1 2" id="KW-0436">Ligase</keyword>
<dbReference type="PIRSF" id="PIRSF006755">
    <property type="entry name" value="DTB_synth"/>
    <property type="match status" value="1"/>
</dbReference>
<comment type="pathway">
    <text evidence="1">Cofactor biosynthesis; biotin biosynthesis; biotin from 7,8-diaminononanoate: step 1/2.</text>
</comment>
<name>A0A1C3NVQ5_9ACTN</name>
<keyword evidence="1" id="KW-0093">Biotin biosynthesis</keyword>
<dbReference type="NCBIfam" id="TIGR00347">
    <property type="entry name" value="bioD"/>
    <property type="match status" value="1"/>
</dbReference>
<proteinExistence type="inferred from homology"/>
<comment type="cofactor">
    <cofactor evidence="1">
        <name>Mg(2+)</name>
        <dbReference type="ChEBI" id="CHEBI:18420"/>
    </cofactor>
</comment>
<gene>
    <name evidence="1" type="primary">bioD</name>
    <name evidence="2" type="ORF">FDG2_1474</name>
</gene>
<dbReference type="GO" id="GO:0005524">
    <property type="term" value="F:ATP binding"/>
    <property type="evidence" value="ECO:0007669"/>
    <property type="project" value="UniProtKB-UniRule"/>
</dbReference>
<dbReference type="AlphaFoldDB" id="A0A1C3NVQ5"/>
<comment type="similarity">
    <text evidence="1">Belongs to the dethiobiotin synthetase family.</text>
</comment>
<dbReference type="InterPro" id="IPR004472">
    <property type="entry name" value="DTB_synth_BioD"/>
</dbReference>
<dbReference type="EC" id="6.3.3.3" evidence="1"/>
<dbReference type="UniPathway" id="UPA00078">
    <property type="reaction ID" value="UER00161"/>
</dbReference>
<keyword evidence="1" id="KW-0067">ATP-binding</keyword>
<feature type="binding site" evidence="1">
    <location>
        <position position="109"/>
    </location>
    <ligand>
        <name>Mg(2+)</name>
        <dbReference type="ChEBI" id="CHEBI:18420"/>
    </ligand>
</feature>
<feature type="binding site" evidence="1">
    <location>
        <position position="52"/>
    </location>
    <ligand>
        <name>ATP</name>
        <dbReference type="ChEBI" id="CHEBI:30616"/>
    </ligand>
</feature>
<dbReference type="GO" id="GO:0005829">
    <property type="term" value="C:cytosol"/>
    <property type="evidence" value="ECO:0007669"/>
    <property type="project" value="TreeGrafter"/>
</dbReference>
<dbReference type="PANTHER" id="PTHR43210">
    <property type="entry name" value="DETHIOBIOTIN SYNTHETASE"/>
    <property type="match status" value="1"/>
</dbReference>
<reference evidence="3" key="1">
    <citation type="submission" date="2016-02" db="EMBL/GenBank/DDBJ databases">
        <authorList>
            <person name="Wibberg D."/>
        </authorList>
    </citation>
    <scope>NUCLEOTIDE SEQUENCE [LARGE SCALE GENOMIC DNA]</scope>
</reference>
<dbReference type="SUPFAM" id="SSF52540">
    <property type="entry name" value="P-loop containing nucleoside triphosphate hydrolases"/>
    <property type="match status" value="1"/>
</dbReference>
<accession>A0A1C3NVQ5</accession>
<comment type="function">
    <text evidence="1">Catalyzes a mechanistically unusual reaction, the ATP-dependent insertion of CO2 between the N7 and N8 nitrogen atoms of 7,8-diaminopelargonic acid (DAPA, also called 7,8-diammoniononanoate) to form a ureido ring.</text>
</comment>
<dbReference type="CDD" id="cd03109">
    <property type="entry name" value="DTBS"/>
    <property type="match status" value="1"/>
</dbReference>
<protein>
    <recommendedName>
        <fullName evidence="1">ATP-dependent dethiobiotin synthetase BioD</fullName>
        <ecNumber evidence="1">6.3.3.3</ecNumber>
    </recommendedName>
    <alternativeName>
        <fullName evidence="1">DTB synthetase</fullName>
        <shortName evidence="1">DTBS</shortName>
    </alternativeName>
    <alternativeName>
        <fullName evidence="1">Dethiobiotin synthase</fullName>
    </alternativeName>
</protein>
<feature type="binding site" evidence="1">
    <location>
        <begin position="170"/>
        <end position="171"/>
    </location>
    <ligand>
        <name>ATP</name>
        <dbReference type="ChEBI" id="CHEBI:30616"/>
    </ligand>
</feature>
<feature type="binding site" evidence="1">
    <location>
        <position position="41"/>
    </location>
    <ligand>
        <name>substrate</name>
    </ligand>
</feature>
<dbReference type="RefSeq" id="WP_131765595.1">
    <property type="nucleotide sequence ID" value="NZ_CAAAFT010000093.1"/>
</dbReference>
<dbReference type="InterPro" id="IPR027417">
    <property type="entry name" value="P-loop_NTPase"/>
</dbReference>
<feature type="active site" evidence="1">
    <location>
        <position position="37"/>
    </location>
</feature>
<dbReference type="Gene3D" id="3.40.50.300">
    <property type="entry name" value="P-loop containing nucleotide triphosphate hydrolases"/>
    <property type="match status" value="1"/>
</dbReference>
<dbReference type="PANTHER" id="PTHR43210:SF5">
    <property type="entry name" value="DETHIOBIOTIN SYNTHETASE"/>
    <property type="match status" value="1"/>
</dbReference>
<keyword evidence="1" id="KW-0547">Nucleotide-binding</keyword>
<comment type="catalytic activity">
    <reaction evidence="1">
        <text>(7R,8S)-7,8-diammoniononanoate + CO2 + ATP = (4R,5S)-dethiobiotin + ADP + phosphate + 3 H(+)</text>
        <dbReference type="Rhea" id="RHEA:15805"/>
        <dbReference type="ChEBI" id="CHEBI:15378"/>
        <dbReference type="ChEBI" id="CHEBI:16526"/>
        <dbReference type="ChEBI" id="CHEBI:30616"/>
        <dbReference type="ChEBI" id="CHEBI:43474"/>
        <dbReference type="ChEBI" id="CHEBI:149469"/>
        <dbReference type="ChEBI" id="CHEBI:149473"/>
        <dbReference type="ChEBI" id="CHEBI:456216"/>
        <dbReference type="EC" id="6.3.3.3"/>
    </reaction>
</comment>
<evidence type="ECO:0000256" key="1">
    <source>
        <dbReference type="HAMAP-Rule" id="MF_00336"/>
    </source>
</evidence>
<comment type="subunit">
    <text evidence="1">Homodimer.</text>
</comment>
<dbReference type="HAMAP" id="MF_00336">
    <property type="entry name" value="BioD"/>
    <property type="match status" value="1"/>
</dbReference>